<evidence type="ECO:0000313" key="2">
    <source>
        <dbReference type="EMBL" id="NOU91907.1"/>
    </source>
</evidence>
<dbReference type="Pfam" id="PF00294">
    <property type="entry name" value="PfkB"/>
    <property type="match status" value="1"/>
</dbReference>
<accession>A0A972GQD6</accession>
<comment type="caution">
    <text evidence="2">The sequence shown here is derived from an EMBL/GenBank/DDBJ whole genome shotgun (WGS) entry which is preliminary data.</text>
</comment>
<dbReference type="AlphaFoldDB" id="A0A972GQD6"/>
<evidence type="ECO:0000313" key="3">
    <source>
        <dbReference type="Proteomes" id="UP000641588"/>
    </source>
</evidence>
<organism evidence="2 3">
    <name type="scientific">Paenibacillus foliorum</name>
    <dbReference type="NCBI Taxonomy" id="2654974"/>
    <lineage>
        <taxon>Bacteria</taxon>
        <taxon>Bacillati</taxon>
        <taxon>Bacillota</taxon>
        <taxon>Bacilli</taxon>
        <taxon>Bacillales</taxon>
        <taxon>Paenibacillaceae</taxon>
        <taxon>Paenibacillus</taxon>
    </lineage>
</organism>
<dbReference type="RefSeq" id="WP_171650083.1">
    <property type="nucleotide sequence ID" value="NZ_WHOD01000005.1"/>
</dbReference>
<protein>
    <recommendedName>
        <fullName evidence="1">Carbohydrate kinase PfkB domain-containing protein</fullName>
    </recommendedName>
</protein>
<gene>
    <name evidence="2" type="ORF">GC093_01465</name>
</gene>
<evidence type="ECO:0000259" key="1">
    <source>
        <dbReference type="Pfam" id="PF00294"/>
    </source>
</evidence>
<name>A0A972GQD6_9BACL</name>
<dbReference type="Proteomes" id="UP000641588">
    <property type="component" value="Unassembled WGS sequence"/>
</dbReference>
<proteinExistence type="predicted"/>
<dbReference type="EMBL" id="WHOD01000005">
    <property type="protein sequence ID" value="NOU91907.1"/>
    <property type="molecule type" value="Genomic_DNA"/>
</dbReference>
<reference evidence="2" key="1">
    <citation type="submission" date="2019-10" db="EMBL/GenBank/DDBJ databases">
        <title>Description of Paenibacillus glebae sp. nov.</title>
        <authorList>
            <person name="Carlier A."/>
            <person name="Qi S."/>
        </authorList>
    </citation>
    <scope>NUCLEOTIDE SEQUENCE</scope>
    <source>
        <strain evidence="2">LMG 31456</strain>
    </source>
</reference>
<feature type="domain" description="Carbohydrate kinase PfkB" evidence="1">
    <location>
        <begin position="14"/>
        <end position="62"/>
    </location>
</feature>
<dbReference type="InterPro" id="IPR029056">
    <property type="entry name" value="Ribokinase-like"/>
</dbReference>
<dbReference type="InterPro" id="IPR011611">
    <property type="entry name" value="PfkB_dom"/>
</dbReference>
<sequence>MWIEIQLCTFVPTEAVAPPIDITGAGDLFNAALISVLGVGCSRTMAVAFSHLAANVSIRKLDGAGTASPEQILGDYDELN</sequence>
<keyword evidence="3" id="KW-1185">Reference proteome</keyword>
<dbReference type="Gene3D" id="3.40.1190.20">
    <property type="match status" value="1"/>
</dbReference>
<dbReference type="SUPFAM" id="SSF53613">
    <property type="entry name" value="Ribokinase-like"/>
    <property type="match status" value="1"/>
</dbReference>